<dbReference type="EMBL" id="CP064813">
    <property type="protein sequence ID" value="QPG74874.1"/>
    <property type="molecule type" value="Genomic_DNA"/>
</dbReference>
<accession>A0A875S6R7</accession>
<gene>
    <name evidence="2" type="ORF">FOA43_002210</name>
</gene>
<evidence type="ECO:0000256" key="1">
    <source>
        <dbReference type="SAM" id="MobiDB-lite"/>
    </source>
</evidence>
<dbReference type="GO" id="GO:0006360">
    <property type="term" value="P:transcription by RNA polymerase I"/>
    <property type="evidence" value="ECO:0007669"/>
    <property type="project" value="InterPro"/>
</dbReference>
<dbReference type="PANTHER" id="PTHR28054">
    <property type="entry name" value="RNA POLYMERASE I-SPECIFIC TRANSCRIPTION INITIATION FACTOR RRN10"/>
    <property type="match status" value="1"/>
</dbReference>
<dbReference type="OrthoDB" id="2565191at2759"/>
<dbReference type="Proteomes" id="UP000662931">
    <property type="component" value="Chromosome 2"/>
</dbReference>
<dbReference type="AlphaFoldDB" id="A0A875S6R7"/>
<sequence length="223" mass="25354">MNVNIQLQGSKEKIRRLSLYKSCEGEYTVNRRYGYSLLSRDKEIVEDAIIDHTEVPKLKRQYELKGEYLQPVLRIAQQGHKVSPDELLCIGWKYNPAELPYMSREQIKKRTGQGLPDSELLKSLHYYMLDRVRKSSLTKGNGVNEPDFKRFLDESSMIALGKVIESWIEKMVDEGDTWKDYMEVTLDDVQKEESTDESASNQSSSSSSPSSPSSPSSASSALS</sequence>
<dbReference type="KEGG" id="bnn:FOA43_002210"/>
<evidence type="ECO:0000313" key="3">
    <source>
        <dbReference type="Proteomes" id="UP000662931"/>
    </source>
</evidence>
<dbReference type="GeneID" id="62195611"/>
<evidence type="ECO:0000313" key="2">
    <source>
        <dbReference type="EMBL" id="QPG74874.1"/>
    </source>
</evidence>
<dbReference type="PANTHER" id="PTHR28054:SF1">
    <property type="entry name" value="RNA POLYMERASE I-SPECIFIC TRANSCRIPTION INITIATION FACTOR RRN10"/>
    <property type="match status" value="1"/>
</dbReference>
<dbReference type="RefSeq" id="XP_038778439.1">
    <property type="nucleotide sequence ID" value="XM_038922511.1"/>
</dbReference>
<feature type="compositionally biased region" description="Low complexity" evidence="1">
    <location>
        <begin position="198"/>
        <end position="223"/>
    </location>
</feature>
<dbReference type="InterPro" id="IPR022793">
    <property type="entry name" value="Rrn10"/>
</dbReference>
<feature type="compositionally biased region" description="Basic and acidic residues" evidence="1">
    <location>
        <begin position="184"/>
        <end position="193"/>
    </location>
</feature>
<feature type="region of interest" description="Disordered" evidence="1">
    <location>
        <begin position="184"/>
        <end position="223"/>
    </location>
</feature>
<organism evidence="2 3">
    <name type="scientific">Eeniella nana</name>
    <name type="common">Yeast</name>
    <name type="synonym">Brettanomyces nanus</name>
    <dbReference type="NCBI Taxonomy" id="13502"/>
    <lineage>
        <taxon>Eukaryota</taxon>
        <taxon>Fungi</taxon>
        <taxon>Dikarya</taxon>
        <taxon>Ascomycota</taxon>
        <taxon>Saccharomycotina</taxon>
        <taxon>Pichiomycetes</taxon>
        <taxon>Pichiales</taxon>
        <taxon>Pichiaceae</taxon>
        <taxon>Brettanomyces</taxon>
    </lineage>
</organism>
<reference evidence="2" key="1">
    <citation type="submission" date="2020-10" db="EMBL/GenBank/DDBJ databases">
        <authorList>
            <person name="Roach M.J.R."/>
        </authorList>
    </citation>
    <scope>NUCLEOTIDE SEQUENCE</scope>
    <source>
        <strain evidence="2">CBS 1945</strain>
    </source>
</reference>
<proteinExistence type="predicted"/>
<protein>
    <submittedName>
        <fullName evidence="2">Uncharacterized protein</fullName>
    </submittedName>
</protein>
<name>A0A875S6R7_EENNA</name>
<keyword evidence="3" id="KW-1185">Reference proteome</keyword>